<dbReference type="SUPFAM" id="SSF52096">
    <property type="entry name" value="ClpP/crotonase"/>
    <property type="match status" value="1"/>
</dbReference>
<keyword evidence="2" id="KW-0645">Protease</keyword>
<keyword evidence="4" id="KW-0720">Serine protease</keyword>
<feature type="domain" description="Peptidase S49" evidence="5">
    <location>
        <begin position="129"/>
        <end position="266"/>
    </location>
</feature>
<dbReference type="InterPro" id="IPR047272">
    <property type="entry name" value="S49_SppA_C"/>
</dbReference>
<evidence type="ECO:0000256" key="1">
    <source>
        <dbReference type="ARBA" id="ARBA00008683"/>
    </source>
</evidence>
<sequence length="334" mass="36645">MKGKQAIGIVVACVMFILVGMSSYVTRQMAAEVAGDTSIVNLFASSLENNVTLPTDPFIGVVRVEGTITDTGSSSVFDTVSYDHKATLDYINKMMNSDTNEGILLYVNSPGGTVYHSDELYLKLKEYKEQTGRPVWTYMADQACSGGYYISMASDHIGMNRNGWTGSIGVIVSLTNYSELYKKLGVKEIDITSGANKSMGSSGLPLTEEQREIFQGIVDESYEQFVGIVSEGRNMPLAKTKKLADGRIYTAKQALENGLIDEVVTTYKDYEKEFRKEVGGGVTFYEPSFGTDNIFASLFSEVKDLKSKSEAEVLSEFIEEKGSGVPMYYAKTGK</sequence>
<evidence type="ECO:0000256" key="2">
    <source>
        <dbReference type="ARBA" id="ARBA00022670"/>
    </source>
</evidence>
<evidence type="ECO:0000313" key="7">
    <source>
        <dbReference type="Proteomes" id="UP000482209"/>
    </source>
</evidence>
<dbReference type="RefSeq" id="WP_154519929.1">
    <property type="nucleotide sequence ID" value="NZ_VUMT01000021.1"/>
</dbReference>
<reference evidence="6 7" key="1">
    <citation type="submission" date="2019-08" db="EMBL/GenBank/DDBJ databases">
        <title>In-depth cultivation of the pig gut microbiome towards novel bacterial diversity and tailored functional studies.</title>
        <authorList>
            <person name="Wylensek D."/>
            <person name="Hitch T.C.A."/>
            <person name="Clavel T."/>
        </authorList>
    </citation>
    <scope>NUCLEOTIDE SEQUENCE [LARGE SCALE GENOMIC DNA]</scope>
    <source>
        <strain evidence="6 7">WCA-693-APC-MOT-I</strain>
    </source>
</reference>
<name>A0A6L5Y0M4_9FIRM</name>
<dbReference type="Pfam" id="PF01343">
    <property type="entry name" value="Peptidase_S49"/>
    <property type="match status" value="1"/>
</dbReference>
<organism evidence="6 7">
    <name type="scientific">Velocimicrobium porci</name>
    <dbReference type="NCBI Taxonomy" id="2606634"/>
    <lineage>
        <taxon>Bacteria</taxon>
        <taxon>Bacillati</taxon>
        <taxon>Bacillota</taxon>
        <taxon>Clostridia</taxon>
        <taxon>Lachnospirales</taxon>
        <taxon>Lachnospiraceae</taxon>
        <taxon>Velocimicrobium</taxon>
    </lineage>
</organism>
<dbReference type="InterPro" id="IPR004635">
    <property type="entry name" value="Pept_S49_SppA"/>
</dbReference>
<comment type="similarity">
    <text evidence="1">Belongs to the peptidase S49 family.</text>
</comment>
<evidence type="ECO:0000256" key="3">
    <source>
        <dbReference type="ARBA" id="ARBA00022801"/>
    </source>
</evidence>
<dbReference type="NCBIfam" id="TIGR00706">
    <property type="entry name" value="SppA_dom"/>
    <property type="match status" value="1"/>
</dbReference>
<proteinExistence type="inferred from homology"/>
<evidence type="ECO:0000259" key="5">
    <source>
        <dbReference type="Pfam" id="PF01343"/>
    </source>
</evidence>
<dbReference type="EMBL" id="VUMT01000021">
    <property type="protein sequence ID" value="MSS64542.1"/>
    <property type="molecule type" value="Genomic_DNA"/>
</dbReference>
<dbReference type="Proteomes" id="UP000482209">
    <property type="component" value="Unassembled WGS sequence"/>
</dbReference>
<dbReference type="GO" id="GO:0006508">
    <property type="term" value="P:proteolysis"/>
    <property type="evidence" value="ECO:0007669"/>
    <property type="project" value="UniProtKB-KW"/>
</dbReference>
<dbReference type="Gene3D" id="3.90.226.10">
    <property type="entry name" value="2-enoyl-CoA Hydratase, Chain A, domain 1"/>
    <property type="match status" value="1"/>
</dbReference>
<dbReference type="InterPro" id="IPR029045">
    <property type="entry name" value="ClpP/crotonase-like_dom_sf"/>
</dbReference>
<comment type="caution">
    <text evidence="6">The sequence shown here is derived from an EMBL/GenBank/DDBJ whole genome shotgun (WGS) entry which is preliminary data.</text>
</comment>
<protein>
    <submittedName>
        <fullName evidence="6">Signal peptide peptidase SppA</fullName>
    </submittedName>
</protein>
<dbReference type="GO" id="GO:0008236">
    <property type="term" value="F:serine-type peptidase activity"/>
    <property type="evidence" value="ECO:0007669"/>
    <property type="project" value="UniProtKB-KW"/>
</dbReference>
<evidence type="ECO:0000256" key="4">
    <source>
        <dbReference type="ARBA" id="ARBA00022825"/>
    </source>
</evidence>
<evidence type="ECO:0000313" key="6">
    <source>
        <dbReference type="EMBL" id="MSS64542.1"/>
    </source>
</evidence>
<dbReference type="PANTHER" id="PTHR42987:SF7">
    <property type="entry name" value="SIGNAL PEPTIDE PEPTIDASE SPPA-RELATED"/>
    <property type="match status" value="1"/>
</dbReference>
<gene>
    <name evidence="6" type="primary">sppA</name>
    <name evidence="6" type="ORF">FYJ58_11750</name>
</gene>
<dbReference type="CDD" id="cd07023">
    <property type="entry name" value="S49_Sppa_N_C"/>
    <property type="match status" value="1"/>
</dbReference>
<dbReference type="AlphaFoldDB" id="A0A6L5Y0M4"/>
<keyword evidence="3" id="KW-0378">Hydrolase</keyword>
<dbReference type="Gene3D" id="6.20.330.10">
    <property type="match status" value="1"/>
</dbReference>
<dbReference type="InterPro" id="IPR002142">
    <property type="entry name" value="Peptidase_S49"/>
</dbReference>
<keyword evidence="7" id="KW-1185">Reference proteome</keyword>
<dbReference type="PANTHER" id="PTHR42987">
    <property type="entry name" value="PEPTIDASE S49"/>
    <property type="match status" value="1"/>
</dbReference>
<accession>A0A6L5Y0M4</accession>